<name>A0A5B8G3D2_9RHOB</name>
<sequence>MLGDHALHHRHAGDPGFRPPVPGACRQRTQFGEVCFHAPSLARIALSGNEKAEMGKKGAGSGERRRRRGAISVSARAKEHRHEHRHHHRRQRRPAPHGRHPHMQQPSRRRWRHGDRGIRANAIAPGPVSTDPGGGMLGEFEALHAGQTALDRLGEPDDVGCLIARLPADDHRRVNAQTIEAYRI</sequence>
<protein>
    <submittedName>
        <fullName evidence="2">SDR family oxidoreductase</fullName>
    </submittedName>
</protein>
<keyword evidence="3" id="KW-1185">Reference proteome</keyword>
<dbReference type="PRINTS" id="PR00081">
    <property type="entry name" value="GDHRDH"/>
</dbReference>
<dbReference type="Gene3D" id="3.40.50.720">
    <property type="entry name" value="NAD(P)-binding Rossmann-like Domain"/>
    <property type="match status" value="1"/>
</dbReference>
<organism evidence="2 3">
    <name type="scientific">Paroceanicella profunda</name>
    <dbReference type="NCBI Taxonomy" id="2579971"/>
    <lineage>
        <taxon>Bacteria</taxon>
        <taxon>Pseudomonadati</taxon>
        <taxon>Pseudomonadota</taxon>
        <taxon>Alphaproteobacteria</taxon>
        <taxon>Rhodobacterales</taxon>
        <taxon>Paracoccaceae</taxon>
        <taxon>Paroceanicella</taxon>
    </lineage>
</organism>
<evidence type="ECO:0000313" key="3">
    <source>
        <dbReference type="Proteomes" id="UP000305888"/>
    </source>
</evidence>
<dbReference type="KEGG" id="ppru:FDP22_16505"/>
<dbReference type="AlphaFoldDB" id="A0A5B8G3D2"/>
<feature type="compositionally biased region" description="Basic residues" evidence="1">
    <location>
        <begin position="78"/>
        <end position="113"/>
    </location>
</feature>
<dbReference type="EMBL" id="CP040818">
    <property type="protein sequence ID" value="QDL93243.1"/>
    <property type="molecule type" value="Genomic_DNA"/>
</dbReference>
<dbReference type="InterPro" id="IPR002347">
    <property type="entry name" value="SDR_fam"/>
</dbReference>
<dbReference type="InterPro" id="IPR036291">
    <property type="entry name" value="NAD(P)-bd_dom_sf"/>
</dbReference>
<feature type="region of interest" description="Disordered" evidence="1">
    <location>
        <begin position="49"/>
        <end position="113"/>
    </location>
</feature>
<gene>
    <name evidence="2" type="ORF">FDP22_16505</name>
</gene>
<dbReference type="SUPFAM" id="SSF51735">
    <property type="entry name" value="NAD(P)-binding Rossmann-fold domains"/>
    <property type="match status" value="1"/>
</dbReference>
<proteinExistence type="predicted"/>
<evidence type="ECO:0000256" key="1">
    <source>
        <dbReference type="SAM" id="MobiDB-lite"/>
    </source>
</evidence>
<dbReference type="Proteomes" id="UP000305888">
    <property type="component" value="Chromosome"/>
</dbReference>
<accession>A0A5B8G3D2</accession>
<dbReference type="OrthoDB" id="9803333at2"/>
<reference evidence="2 3" key="1">
    <citation type="submission" date="2019-06" db="EMBL/GenBank/DDBJ databases">
        <title>Genome sequence of Rhodobacteraceae bacterium D4M1.</title>
        <authorList>
            <person name="Cao J."/>
        </authorList>
    </citation>
    <scope>NUCLEOTIDE SEQUENCE [LARGE SCALE GENOMIC DNA]</scope>
    <source>
        <strain evidence="2 3">D4M1</strain>
    </source>
</reference>
<dbReference type="Pfam" id="PF13561">
    <property type="entry name" value="adh_short_C2"/>
    <property type="match status" value="1"/>
</dbReference>
<evidence type="ECO:0000313" key="2">
    <source>
        <dbReference type="EMBL" id="QDL93243.1"/>
    </source>
</evidence>
<feature type="region of interest" description="Disordered" evidence="1">
    <location>
        <begin position="1"/>
        <end position="21"/>
    </location>
</feature>